<proteinExistence type="predicted"/>
<dbReference type="EMBL" id="MAVT02000193">
    <property type="protein sequence ID" value="POS78347.1"/>
    <property type="molecule type" value="Genomic_DNA"/>
</dbReference>
<keyword evidence="3" id="KW-1185">Reference proteome</keyword>
<keyword evidence="1" id="KW-0472">Membrane</keyword>
<evidence type="ECO:0000313" key="2">
    <source>
        <dbReference type="EMBL" id="POS78347.1"/>
    </source>
</evidence>
<comment type="caution">
    <text evidence="2">The sequence shown here is derived from an EMBL/GenBank/DDBJ whole genome shotgun (WGS) entry which is preliminary data.</text>
</comment>
<organism evidence="2 3">
    <name type="scientific">Diaporthe helianthi</name>
    <dbReference type="NCBI Taxonomy" id="158607"/>
    <lineage>
        <taxon>Eukaryota</taxon>
        <taxon>Fungi</taxon>
        <taxon>Dikarya</taxon>
        <taxon>Ascomycota</taxon>
        <taxon>Pezizomycotina</taxon>
        <taxon>Sordariomycetes</taxon>
        <taxon>Sordariomycetidae</taxon>
        <taxon>Diaporthales</taxon>
        <taxon>Diaporthaceae</taxon>
        <taxon>Diaporthe</taxon>
    </lineage>
</organism>
<accession>A0A2P5I7A9</accession>
<evidence type="ECO:0000313" key="3">
    <source>
        <dbReference type="Proteomes" id="UP000094444"/>
    </source>
</evidence>
<keyword evidence="1" id="KW-1133">Transmembrane helix</keyword>
<feature type="transmembrane region" description="Helical" evidence="1">
    <location>
        <begin position="40"/>
        <end position="61"/>
    </location>
</feature>
<dbReference type="AlphaFoldDB" id="A0A2P5I7A9"/>
<keyword evidence="1" id="KW-0812">Transmembrane</keyword>
<dbReference type="Proteomes" id="UP000094444">
    <property type="component" value="Unassembled WGS sequence"/>
</dbReference>
<gene>
    <name evidence="2" type="ORF">DHEL01_v203252</name>
</gene>
<reference evidence="2" key="1">
    <citation type="submission" date="2017-09" db="EMBL/GenBank/DDBJ databases">
        <title>Polyketide synthases of a Diaporthe helianthi virulent isolate.</title>
        <authorList>
            <person name="Baroncelli R."/>
        </authorList>
    </citation>
    <scope>NUCLEOTIDE SEQUENCE [LARGE SCALE GENOMIC DNA]</scope>
    <source>
        <strain evidence="2">7/96</strain>
    </source>
</reference>
<evidence type="ECO:0000256" key="1">
    <source>
        <dbReference type="SAM" id="Phobius"/>
    </source>
</evidence>
<dbReference type="InParanoid" id="A0A2P5I7A9"/>
<protein>
    <submittedName>
        <fullName evidence="2">Uncharacterized protein</fullName>
    </submittedName>
</protein>
<name>A0A2P5I7A9_DIAHE</name>
<sequence length="112" mass="11917">MPRRRRARWTNRWQIDHSGLLPGQIRRVLTASRAEVGARYYHVTAASFGVVLAVLIAGAAGTSIIGDCGIRVHALKMQAFPSALTSLRFPSTLSGPVPGLSGLFLGTFAATA</sequence>